<organism evidence="2 3">
    <name type="scientific">Dioszegia hungarica</name>
    <dbReference type="NCBI Taxonomy" id="4972"/>
    <lineage>
        <taxon>Eukaryota</taxon>
        <taxon>Fungi</taxon>
        <taxon>Dikarya</taxon>
        <taxon>Basidiomycota</taxon>
        <taxon>Agaricomycotina</taxon>
        <taxon>Tremellomycetes</taxon>
        <taxon>Tremellales</taxon>
        <taxon>Bulleribasidiaceae</taxon>
        <taxon>Dioszegia</taxon>
    </lineage>
</organism>
<evidence type="ECO:0000313" key="2">
    <source>
        <dbReference type="EMBL" id="KAI9639698.1"/>
    </source>
</evidence>
<feature type="compositionally biased region" description="Basic and acidic residues" evidence="1">
    <location>
        <begin position="376"/>
        <end position="387"/>
    </location>
</feature>
<gene>
    <name evidence="2" type="ORF">MKK02DRAFT_40020</name>
</gene>
<feature type="region of interest" description="Disordered" evidence="1">
    <location>
        <begin position="1"/>
        <end position="29"/>
    </location>
</feature>
<dbReference type="EMBL" id="JAKWFO010000001">
    <property type="protein sequence ID" value="KAI9639698.1"/>
    <property type="molecule type" value="Genomic_DNA"/>
</dbReference>
<evidence type="ECO:0000313" key="3">
    <source>
        <dbReference type="Proteomes" id="UP001164286"/>
    </source>
</evidence>
<dbReference type="Proteomes" id="UP001164286">
    <property type="component" value="Unassembled WGS sequence"/>
</dbReference>
<name>A0AA38HDJ6_9TREE</name>
<feature type="region of interest" description="Disordered" evidence="1">
    <location>
        <begin position="362"/>
        <end position="387"/>
    </location>
</feature>
<reference evidence="2" key="1">
    <citation type="journal article" date="2022" name="G3 (Bethesda)">
        <title>High quality genome of the basidiomycete yeast Dioszegia hungarica PDD-24b-2 isolated from cloud water.</title>
        <authorList>
            <person name="Jarrige D."/>
            <person name="Haridas S."/>
            <person name="Bleykasten-Grosshans C."/>
            <person name="Joly M."/>
            <person name="Nadalig T."/>
            <person name="Sancelme M."/>
            <person name="Vuilleumier S."/>
            <person name="Grigoriev I.V."/>
            <person name="Amato P."/>
            <person name="Bringel F."/>
        </authorList>
    </citation>
    <scope>NUCLEOTIDE SEQUENCE</scope>
    <source>
        <strain evidence="2">PDD-24b-2</strain>
    </source>
</reference>
<dbReference type="RefSeq" id="XP_052949475.1">
    <property type="nucleotide sequence ID" value="XM_053090900.1"/>
</dbReference>
<dbReference type="GeneID" id="77730105"/>
<comment type="caution">
    <text evidence="2">The sequence shown here is derived from an EMBL/GenBank/DDBJ whole genome shotgun (WGS) entry which is preliminary data.</text>
</comment>
<accession>A0AA38HDJ6</accession>
<feature type="compositionally biased region" description="Polar residues" evidence="1">
    <location>
        <begin position="362"/>
        <end position="375"/>
    </location>
</feature>
<feature type="compositionally biased region" description="Pro residues" evidence="1">
    <location>
        <begin position="19"/>
        <end position="29"/>
    </location>
</feature>
<evidence type="ECO:0000256" key="1">
    <source>
        <dbReference type="SAM" id="MobiDB-lite"/>
    </source>
</evidence>
<sequence length="387" mass="43336">MDELYHARLSAHPHEPSEPHQPQPAPVPVQLPNIYVNPFPPPPPPQPRRYPSPPIIRRQIPPPVIPGPAYVSNMMRFGPFTFVKPHPLLWISLFISLVALVLGVPRGSLPTLTGRHKELRAREKIVDEKLNLISHLSHFLPPPLAHLVHPDTTSAGLKGNTWASSQHAGLRFWNGRSHAGVRPGTEGRWWSVEEMGEGASVVRSSSGARGDASEKEVWVLRMGETDDANRPLLSALTHSLLLRDKLQQDLGEARSRTQAALEVSTALSTVSTPSAQLPLALGHRHAEREKQTEVLQEDWERLEVRRKRDKEREGEVEEREKAVGAREKWVVEEMRKMSEKVHSQATELTLEDRITARLKSYQRQLAHLQSGSSPDSAHHGQGGERDS</sequence>
<protein>
    <submittedName>
        <fullName evidence="2">Uncharacterized protein</fullName>
    </submittedName>
</protein>
<dbReference type="AlphaFoldDB" id="A0AA38HDJ6"/>
<proteinExistence type="predicted"/>
<feature type="compositionally biased region" description="Basic and acidic residues" evidence="1">
    <location>
        <begin position="1"/>
        <end position="18"/>
    </location>
</feature>
<keyword evidence="3" id="KW-1185">Reference proteome</keyword>